<name>A0AAV2JFF0_KNICA</name>
<dbReference type="AlphaFoldDB" id="A0AAV2JFF0"/>
<evidence type="ECO:0000313" key="3">
    <source>
        <dbReference type="Proteomes" id="UP001497482"/>
    </source>
</evidence>
<dbReference type="Proteomes" id="UP001497482">
    <property type="component" value="Chromosome 11"/>
</dbReference>
<organism evidence="2 3">
    <name type="scientific">Knipowitschia caucasica</name>
    <name type="common">Caucasian dwarf goby</name>
    <name type="synonym">Pomatoschistus caucasicus</name>
    <dbReference type="NCBI Taxonomy" id="637954"/>
    <lineage>
        <taxon>Eukaryota</taxon>
        <taxon>Metazoa</taxon>
        <taxon>Chordata</taxon>
        <taxon>Craniata</taxon>
        <taxon>Vertebrata</taxon>
        <taxon>Euteleostomi</taxon>
        <taxon>Actinopterygii</taxon>
        <taxon>Neopterygii</taxon>
        <taxon>Teleostei</taxon>
        <taxon>Neoteleostei</taxon>
        <taxon>Acanthomorphata</taxon>
        <taxon>Gobiaria</taxon>
        <taxon>Gobiiformes</taxon>
        <taxon>Gobioidei</taxon>
        <taxon>Gobiidae</taxon>
        <taxon>Gobiinae</taxon>
        <taxon>Knipowitschia</taxon>
    </lineage>
</organism>
<evidence type="ECO:0000256" key="1">
    <source>
        <dbReference type="SAM" id="MobiDB-lite"/>
    </source>
</evidence>
<dbReference type="EMBL" id="OZ035833">
    <property type="protein sequence ID" value="CAL1574029.1"/>
    <property type="molecule type" value="Genomic_DNA"/>
</dbReference>
<feature type="region of interest" description="Disordered" evidence="1">
    <location>
        <begin position="57"/>
        <end position="85"/>
    </location>
</feature>
<gene>
    <name evidence="2" type="ORF">KC01_LOCUS5811</name>
</gene>
<feature type="compositionally biased region" description="Basic residues" evidence="1">
    <location>
        <begin position="57"/>
        <end position="67"/>
    </location>
</feature>
<reference evidence="2 3" key="1">
    <citation type="submission" date="2024-04" db="EMBL/GenBank/DDBJ databases">
        <authorList>
            <person name="Waldvogel A.-M."/>
            <person name="Schoenle A."/>
        </authorList>
    </citation>
    <scope>NUCLEOTIDE SEQUENCE [LARGE SCALE GENOMIC DNA]</scope>
</reference>
<accession>A0AAV2JFF0</accession>
<evidence type="ECO:0000313" key="2">
    <source>
        <dbReference type="EMBL" id="CAL1574029.1"/>
    </source>
</evidence>
<protein>
    <submittedName>
        <fullName evidence="2">Uncharacterized protein</fullName>
    </submittedName>
</protein>
<keyword evidence="3" id="KW-1185">Reference proteome</keyword>
<proteinExistence type="predicted"/>
<sequence>MQSSLHQPSSAAARSSEQMVGAPVVWPLSSVHGADSRTGSLLSGALEMKTIEEKPFFIKRRGMHRRERQTEMEETVETASPTGRP</sequence>